<dbReference type="STRING" id="45670.SN16_02310"/>
<feature type="transmembrane region" description="Helical" evidence="8">
    <location>
        <begin position="240"/>
        <end position="260"/>
    </location>
</feature>
<evidence type="ECO:0000256" key="8">
    <source>
        <dbReference type="SAM" id="Phobius"/>
    </source>
</evidence>
<dbReference type="AlphaFoldDB" id="A0A0C2DNF9"/>
<feature type="transmembrane region" description="Helical" evidence="8">
    <location>
        <begin position="163"/>
        <end position="184"/>
    </location>
</feature>
<accession>A0A0C2DNF9</accession>
<dbReference type="Proteomes" id="UP000031546">
    <property type="component" value="Unassembled WGS sequence"/>
</dbReference>
<feature type="transmembrane region" description="Helical" evidence="8">
    <location>
        <begin position="130"/>
        <end position="151"/>
    </location>
</feature>
<reference evidence="9 11" key="1">
    <citation type="submission" date="2015-01" db="EMBL/GenBank/DDBJ databases">
        <title>Genome sequences of high lactate-tolerant strain Salinicoccus roseus W12 with industrial interest.</title>
        <authorList>
            <person name="Wang H."/>
            <person name="Yu B."/>
        </authorList>
    </citation>
    <scope>NUCLEOTIDE SEQUENCE [LARGE SCALE GENOMIC DNA]</scope>
    <source>
        <strain evidence="9 11">W12</strain>
    </source>
</reference>
<dbReference type="PRINTS" id="PR00783">
    <property type="entry name" value="MINTRINSICP"/>
</dbReference>
<dbReference type="EMBL" id="JABEVU030000001">
    <property type="protein sequence ID" value="MDB0579607.1"/>
    <property type="molecule type" value="Genomic_DNA"/>
</dbReference>
<comment type="caution">
    <text evidence="9">The sequence shown here is derived from an EMBL/GenBank/DDBJ whole genome shotgun (WGS) entry which is preliminary data.</text>
</comment>
<feature type="transmembrane region" description="Helical" evidence="8">
    <location>
        <begin position="6"/>
        <end position="25"/>
    </location>
</feature>
<feature type="transmembrane region" description="Helical" evidence="8">
    <location>
        <begin position="82"/>
        <end position="102"/>
    </location>
</feature>
<dbReference type="Gene3D" id="1.20.1080.10">
    <property type="entry name" value="Glycerol uptake facilitator protein"/>
    <property type="match status" value="1"/>
</dbReference>
<feature type="transmembrane region" description="Helical" evidence="8">
    <location>
        <begin position="37"/>
        <end position="56"/>
    </location>
</feature>
<dbReference type="Pfam" id="PF00230">
    <property type="entry name" value="MIP"/>
    <property type="match status" value="1"/>
</dbReference>
<name>A0A0C2DNF9_9STAP</name>
<dbReference type="PANTHER" id="PTHR43829:SF9">
    <property type="entry name" value="AQUAPORIN-9"/>
    <property type="match status" value="1"/>
</dbReference>
<evidence type="ECO:0000313" key="12">
    <source>
        <dbReference type="Proteomes" id="UP000527860"/>
    </source>
</evidence>
<keyword evidence="4 7" id="KW-0812">Transmembrane</keyword>
<dbReference type="PANTHER" id="PTHR43829">
    <property type="entry name" value="AQUAPORIN OR AQUAGLYCEROPORIN RELATED"/>
    <property type="match status" value="1"/>
</dbReference>
<reference evidence="10" key="3">
    <citation type="submission" date="2022-12" db="EMBL/GenBank/DDBJ databases">
        <title>Genome analysis and biological profiling of marine Salinicoccus roseus MOSEL-ME25.</title>
        <authorList>
            <person name="Mirza F.T."/>
            <person name="Xie Y."/>
            <person name="Shinwari Z.K."/>
        </authorList>
    </citation>
    <scope>NUCLEOTIDE SEQUENCE</scope>
    <source>
        <strain evidence="10">MOSEL-ME25</strain>
    </source>
</reference>
<keyword evidence="3 7" id="KW-0813">Transport</keyword>
<dbReference type="NCBIfam" id="TIGR00861">
    <property type="entry name" value="MIP"/>
    <property type="match status" value="1"/>
</dbReference>
<comment type="subcellular location">
    <subcellularLocation>
        <location evidence="1">Membrane</location>
        <topology evidence="1">Multi-pass membrane protein</topology>
    </subcellularLocation>
</comment>
<proteinExistence type="inferred from homology"/>
<dbReference type="GeneID" id="77844371"/>
<evidence type="ECO:0000256" key="2">
    <source>
        <dbReference type="ARBA" id="ARBA00006175"/>
    </source>
</evidence>
<evidence type="ECO:0000256" key="1">
    <source>
        <dbReference type="ARBA" id="ARBA00004141"/>
    </source>
</evidence>
<dbReference type="EMBL" id="JXII01000002">
    <property type="protein sequence ID" value="KIH71528.1"/>
    <property type="molecule type" value="Genomic_DNA"/>
</dbReference>
<evidence type="ECO:0000256" key="4">
    <source>
        <dbReference type="ARBA" id="ARBA00022692"/>
    </source>
</evidence>
<evidence type="ECO:0000256" key="3">
    <source>
        <dbReference type="ARBA" id="ARBA00022448"/>
    </source>
</evidence>
<gene>
    <name evidence="10" type="ORF">F7P68_0003615</name>
    <name evidence="9" type="ORF">SN16_02310</name>
</gene>
<dbReference type="Proteomes" id="UP000527860">
    <property type="component" value="Unassembled WGS sequence"/>
</dbReference>
<dbReference type="InterPro" id="IPR022357">
    <property type="entry name" value="MIP_CS"/>
</dbReference>
<dbReference type="RefSeq" id="WP_040104992.1">
    <property type="nucleotide sequence ID" value="NZ_JABEVU030000001.1"/>
</dbReference>
<protein>
    <submittedName>
        <fullName evidence="10">Aquaporin family protein</fullName>
    </submittedName>
    <submittedName>
        <fullName evidence="9">Glycerol transporter</fullName>
    </submittedName>
</protein>
<keyword evidence="6 8" id="KW-0472">Membrane</keyword>
<organism evidence="9 11">
    <name type="scientific">Salinicoccus roseus</name>
    <dbReference type="NCBI Taxonomy" id="45670"/>
    <lineage>
        <taxon>Bacteria</taxon>
        <taxon>Bacillati</taxon>
        <taxon>Bacillota</taxon>
        <taxon>Bacilli</taxon>
        <taxon>Bacillales</taxon>
        <taxon>Staphylococcaceae</taxon>
        <taxon>Salinicoccus</taxon>
    </lineage>
</organism>
<evidence type="ECO:0000313" key="10">
    <source>
        <dbReference type="EMBL" id="MDB0579607.1"/>
    </source>
</evidence>
<dbReference type="InterPro" id="IPR050363">
    <property type="entry name" value="MIP/Aquaporin"/>
</dbReference>
<keyword evidence="12" id="KW-1185">Reference proteome</keyword>
<dbReference type="InterPro" id="IPR000425">
    <property type="entry name" value="MIP"/>
</dbReference>
<evidence type="ECO:0000256" key="7">
    <source>
        <dbReference type="RuleBase" id="RU000477"/>
    </source>
</evidence>
<reference evidence="10" key="2">
    <citation type="submission" date="2020-04" db="EMBL/GenBank/DDBJ databases">
        <authorList>
            <person name="Tanveer F."/>
            <person name="Xie Y."/>
            <person name="Shinwari Z.K."/>
        </authorList>
    </citation>
    <scope>NUCLEOTIDE SEQUENCE</scope>
    <source>
        <strain evidence="10">MOSEL-ME25</strain>
    </source>
</reference>
<evidence type="ECO:0000256" key="6">
    <source>
        <dbReference type="ARBA" id="ARBA00023136"/>
    </source>
</evidence>
<dbReference type="GO" id="GO:0015254">
    <property type="term" value="F:glycerol channel activity"/>
    <property type="evidence" value="ECO:0007669"/>
    <property type="project" value="TreeGrafter"/>
</dbReference>
<dbReference type="InterPro" id="IPR023271">
    <property type="entry name" value="Aquaporin-like"/>
</dbReference>
<comment type="similarity">
    <text evidence="2 7">Belongs to the MIP/aquaporin (TC 1.A.8) family.</text>
</comment>
<dbReference type="OrthoDB" id="9807293at2"/>
<dbReference type="SUPFAM" id="SSF81338">
    <property type="entry name" value="Aquaporin-like"/>
    <property type="match status" value="1"/>
</dbReference>
<evidence type="ECO:0000313" key="9">
    <source>
        <dbReference type="EMBL" id="KIH71528.1"/>
    </source>
</evidence>
<keyword evidence="5 8" id="KW-1133">Transmembrane helix</keyword>
<evidence type="ECO:0000313" key="11">
    <source>
        <dbReference type="Proteomes" id="UP000031546"/>
    </source>
</evidence>
<feature type="transmembrane region" description="Helical" evidence="8">
    <location>
        <begin position="209"/>
        <end position="234"/>
    </location>
</feature>
<sequence>MNELVAEFVGTAILILFGAGVVANVNLKGSLAKGSDWIVIAFGWGFAVAFAVYAVGQFSGAHINPAVTLGLAVAGEFEWVKVIPYMIVQVLGAMTGAFLVWLHFMPHFKAEEDDGTKLGVFATGPAFPNYIANFTSEIIGTFILVMGILFIGANDFTEGLNPLIVGFLITAIGLSLGGTTGYAINPARDFGPRLAHFLMPIPGKGKSNFVYAIVPILGPLAGGALGAAVYNAIFLGSPDLFLAIAIVFTVLVLVLGVFLNKSILKGEASKLM</sequence>
<dbReference type="PROSITE" id="PS00221">
    <property type="entry name" value="MIP"/>
    <property type="match status" value="1"/>
</dbReference>
<evidence type="ECO:0000256" key="5">
    <source>
        <dbReference type="ARBA" id="ARBA00022989"/>
    </source>
</evidence>
<dbReference type="GO" id="GO:0005886">
    <property type="term" value="C:plasma membrane"/>
    <property type="evidence" value="ECO:0007669"/>
    <property type="project" value="TreeGrafter"/>
</dbReference>